<dbReference type="Ensembl" id="ENSMMOT00000007274.1">
    <property type="protein sequence ID" value="ENSMMOP00000007139.1"/>
    <property type="gene ID" value="ENSMMOG00000005545.1"/>
</dbReference>
<evidence type="ECO:0000313" key="2">
    <source>
        <dbReference type="Proteomes" id="UP000261620"/>
    </source>
</evidence>
<reference evidence="1" key="1">
    <citation type="submission" date="2025-08" db="UniProtKB">
        <authorList>
            <consortium name="Ensembl"/>
        </authorList>
    </citation>
    <scope>IDENTIFICATION</scope>
</reference>
<protein>
    <submittedName>
        <fullName evidence="1">Uncharacterized protein</fullName>
    </submittedName>
</protein>
<evidence type="ECO:0000313" key="1">
    <source>
        <dbReference type="Ensembl" id="ENSMMOP00000007139.1"/>
    </source>
</evidence>
<name>A0A3Q3WEF3_MOLML</name>
<reference evidence="1" key="2">
    <citation type="submission" date="2025-09" db="UniProtKB">
        <authorList>
            <consortium name="Ensembl"/>
        </authorList>
    </citation>
    <scope>IDENTIFICATION</scope>
</reference>
<keyword evidence="2" id="KW-1185">Reference proteome</keyword>
<sequence length="63" mass="7146">KKLQELHLPTVTHVMGALMPWACSAASGTETLVQLHEIMENKDYVAILKDNFYISIKEICKPF</sequence>
<dbReference type="Proteomes" id="UP000261620">
    <property type="component" value="Unplaced"/>
</dbReference>
<proteinExistence type="predicted"/>
<dbReference type="AlphaFoldDB" id="A0A3Q3WEF3"/>
<accession>A0A3Q3WEF3</accession>
<organism evidence="1 2">
    <name type="scientific">Mola mola</name>
    <name type="common">Ocean sunfish</name>
    <name type="synonym">Tetraodon mola</name>
    <dbReference type="NCBI Taxonomy" id="94237"/>
    <lineage>
        <taxon>Eukaryota</taxon>
        <taxon>Metazoa</taxon>
        <taxon>Chordata</taxon>
        <taxon>Craniata</taxon>
        <taxon>Vertebrata</taxon>
        <taxon>Euteleostomi</taxon>
        <taxon>Actinopterygii</taxon>
        <taxon>Neopterygii</taxon>
        <taxon>Teleostei</taxon>
        <taxon>Neoteleostei</taxon>
        <taxon>Acanthomorphata</taxon>
        <taxon>Eupercaria</taxon>
        <taxon>Tetraodontiformes</taxon>
        <taxon>Molidae</taxon>
        <taxon>Mola</taxon>
    </lineage>
</organism>